<dbReference type="FunFam" id="2.60.40.150:FF:000488">
    <property type="entry name" value="Uncharacterized protein"/>
    <property type="match status" value="1"/>
</dbReference>
<proteinExistence type="inferred from homology"/>
<name>A0A6P4ZMK2_BRABE</name>
<evidence type="ECO:0000256" key="2">
    <source>
        <dbReference type="SAM" id="MobiDB-lite"/>
    </source>
</evidence>
<dbReference type="PANTHER" id="PTHR10024">
    <property type="entry name" value="SYNAPTOTAGMIN"/>
    <property type="match status" value="1"/>
</dbReference>
<accession>A0A6P4ZMK2</accession>
<dbReference type="AlphaFoldDB" id="A0A6P4ZMK2"/>
<evidence type="ECO:0000256" key="3">
    <source>
        <dbReference type="SAM" id="Phobius"/>
    </source>
</evidence>
<dbReference type="GeneID" id="109478232"/>
<dbReference type="Pfam" id="PF00168">
    <property type="entry name" value="C2"/>
    <property type="match status" value="4"/>
</dbReference>
<dbReference type="GO" id="GO:0070382">
    <property type="term" value="C:exocytic vesicle"/>
    <property type="evidence" value="ECO:0007669"/>
    <property type="project" value="TreeGrafter"/>
</dbReference>
<keyword evidence="5" id="KW-1185">Reference proteome</keyword>
<reference evidence="6" key="1">
    <citation type="submission" date="2025-08" db="UniProtKB">
        <authorList>
            <consortium name="RefSeq"/>
        </authorList>
    </citation>
    <scope>IDENTIFICATION</scope>
    <source>
        <tissue evidence="6">Gonad</tissue>
    </source>
</reference>
<feature type="domain" description="C2" evidence="4">
    <location>
        <begin position="326"/>
        <end position="464"/>
    </location>
</feature>
<dbReference type="Proteomes" id="UP000515135">
    <property type="component" value="Unplaced"/>
</dbReference>
<dbReference type="Gene3D" id="2.60.40.150">
    <property type="entry name" value="C2 domain"/>
    <property type="match status" value="4"/>
</dbReference>
<feature type="region of interest" description="Disordered" evidence="2">
    <location>
        <begin position="596"/>
        <end position="630"/>
    </location>
</feature>
<keyword evidence="3" id="KW-0812">Transmembrane</keyword>
<keyword evidence="3" id="KW-0472">Membrane</keyword>
<dbReference type="PROSITE" id="PS50004">
    <property type="entry name" value="C2"/>
    <property type="match status" value="4"/>
</dbReference>
<dbReference type="GO" id="GO:0001786">
    <property type="term" value="F:phosphatidylserine binding"/>
    <property type="evidence" value="ECO:0007669"/>
    <property type="project" value="TreeGrafter"/>
</dbReference>
<keyword evidence="3" id="KW-1133">Transmembrane helix</keyword>
<dbReference type="GO" id="GO:0017156">
    <property type="term" value="P:calcium-ion regulated exocytosis"/>
    <property type="evidence" value="ECO:0007669"/>
    <property type="project" value="TreeGrafter"/>
</dbReference>
<dbReference type="SUPFAM" id="SSF49562">
    <property type="entry name" value="C2 domain (Calcium/lipid-binding domain, CaLB)"/>
    <property type="match status" value="4"/>
</dbReference>
<evidence type="ECO:0000256" key="1">
    <source>
        <dbReference type="ARBA" id="ARBA00006996"/>
    </source>
</evidence>
<evidence type="ECO:0000313" key="5">
    <source>
        <dbReference type="Proteomes" id="UP000515135"/>
    </source>
</evidence>
<dbReference type="InterPro" id="IPR000008">
    <property type="entry name" value="C2_dom"/>
</dbReference>
<feature type="transmembrane region" description="Helical" evidence="3">
    <location>
        <begin position="533"/>
        <end position="558"/>
    </location>
</feature>
<dbReference type="GO" id="GO:0000149">
    <property type="term" value="F:SNARE binding"/>
    <property type="evidence" value="ECO:0007669"/>
    <property type="project" value="TreeGrafter"/>
</dbReference>
<feature type="domain" description="C2" evidence="4">
    <location>
        <begin position="190"/>
        <end position="313"/>
    </location>
</feature>
<feature type="domain" description="C2" evidence="4">
    <location>
        <begin position="789"/>
        <end position="932"/>
    </location>
</feature>
<comment type="similarity">
    <text evidence="1">Belongs to the synaptotagmin family.</text>
</comment>
<feature type="domain" description="C2" evidence="4">
    <location>
        <begin position="647"/>
        <end position="767"/>
    </location>
</feature>
<dbReference type="GO" id="GO:0005544">
    <property type="term" value="F:calcium-dependent phospholipid binding"/>
    <property type="evidence" value="ECO:0007669"/>
    <property type="project" value="TreeGrafter"/>
</dbReference>
<dbReference type="GO" id="GO:0030276">
    <property type="term" value="F:clathrin binding"/>
    <property type="evidence" value="ECO:0007669"/>
    <property type="project" value="TreeGrafter"/>
</dbReference>
<dbReference type="SMART" id="SM00239">
    <property type="entry name" value="C2"/>
    <property type="match status" value="4"/>
</dbReference>
<evidence type="ECO:0000313" key="6">
    <source>
        <dbReference type="RefSeq" id="XP_019635249.1"/>
    </source>
</evidence>
<evidence type="ECO:0000259" key="4">
    <source>
        <dbReference type="PROSITE" id="PS50004"/>
    </source>
</evidence>
<dbReference type="GO" id="GO:0005886">
    <property type="term" value="C:plasma membrane"/>
    <property type="evidence" value="ECO:0007669"/>
    <property type="project" value="TreeGrafter"/>
</dbReference>
<dbReference type="GO" id="GO:0005509">
    <property type="term" value="F:calcium ion binding"/>
    <property type="evidence" value="ECO:0007669"/>
    <property type="project" value="TreeGrafter"/>
</dbReference>
<dbReference type="OrthoDB" id="67700at2759"/>
<dbReference type="PANTHER" id="PTHR10024:SF374">
    <property type="entry name" value="C2 DOMAIN-CONTAINING PROTEIN"/>
    <property type="match status" value="1"/>
</dbReference>
<feature type="transmembrane region" description="Helical" evidence="3">
    <location>
        <begin position="12"/>
        <end position="32"/>
    </location>
</feature>
<gene>
    <name evidence="6" type="primary">LOC109478232</name>
</gene>
<protein>
    <submittedName>
        <fullName evidence="6">Uncharacterized protein LOC109478232</fullName>
    </submittedName>
</protein>
<sequence length="935" mass="106768">MSMAIAASASAILGMMGIIMLLIIIIIVICLVRCYCDQWRQPGMEEKVPPLRHSHVEKHSPWNGKEENSKVHQWISKSQIFGLSLKVPLNAVQNYIGRKNSSKGVEETTYHVPRASSPLRQSMLGERSDDDDVIDPDPEKNASKSIVQEVAVQPNARFPVEADHGTPVGLTPRIYKHISVERFSDDYPRAMGKVGFSLEYSRREERLYVTVLGAKNLPPSRGDEKEAAGTYVSVVRLHTDGRRFRTSVQRNTFNPQFSEKTSYQVPVSELWDVTLKLNVVRIDVYSKPTVIGEVTYPFRDLFLGKIPFGEIWEDLRPCAKRASEEEKSELLVTLKYDSTRQLLDVELVQARNANPALFLHLPPSCGAVTQRDVLLNLRVSLVRGNQILMSHRTAAQRGSFDPVFRENFTFDVSLWGVNQVGLIISVCQRLDLHTEMLGKVTLGSHVGRNLTEILEKSSGVPLWYPLDTKWTFTFTWKKWFGTEKRIASLTMVNKGEASFRENINNVYETNYELSTNSTAVILGKKDNNTGIDWPTIIVALILLTLLVNIVAITTYYIFKMCRRRKEKKLREQMVVLNGSSPDIEEYDIQHEALLGGGYTTTDNESTTTSDPNSRRNRPKRTNSRSMSAPSLFRKVSRQASLEAKYFDLGQLAFTVLHRVEEKQLEVYLIKAERLTPRTSKELRDPYVVVKLLPDIRRRKQSKIILDDLHPDFDELFTFDIDGEDIRMLTLKFHVMDAGGKRKRRQEIGHVTFPLEGNDWTVQQEFWMNIVKMDPRIKVKAPEEDVLRADRGELLLSLTHRPNSRLLTVVVEEVNNVDPERDLSDPVFMPGRKKKHQNSSKAALFVKVGITEDGRKVKSFKTSQKVGTTNPKFNETFTFDVSKYDLTEVGLKFTVKKKELFLQDTLGRLVIGYPCGALEEHLHSPEKPEPTWYRLE</sequence>
<dbReference type="RefSeq" id="XP_019635249.1">
    <property type="nucleotide sequence ID" value="XM_019779690.1"/>
</dbReference>
<feature type="compositionally biased region" description="Low complexity" evidence="2">
    <location>
        <begin position="599"/>
        <end position="611"/>
    </location>
</feature>
<dbReference type="FunFam" id="2.60.40.150:FF:000231">
    <property type="entry name" value="Predicted protein"/>
    <property type="match status" value="1"/>
</dbReference>
<dbReference type="InterPro" id="IPR035892">
    <property type="entry name" value="C2_domain_sf"/>
</dbReference>
<organism evidence="5 6">
    <name type="scientific">Branchiostoma belcheri</name>
    <name type="common">Amphioxus</name>
    <dbReference type="NCBI Taxonomy" id="7741"/>
    <lineage>
        <taxon>Eukaryota</taxon>
        <taxon>Metazoa</taxon>
        <taxon>Chordata</taxon>
        <taxon>Cephalochordata</taxon>
        <taxon>Leptocardii</taxon>
        <taxon>Amphioxiformes</taxon>
        <taxon>Branchiostomatidae</taxon>
        <taxon>Branchiostoma</taxon>
    </lineage>
</organism>
<feature type="region of interest" description="Disordered" evidence="2">
    <location>
        <begin position="106"/>
        <end position="140"/>
    </location>
</feature>
<dbReference type="KEGG" id="bbel:109478232"/>